<dbReference type="SUPFAM" id="SSF81660">
    <property type="entry name" value="Metal cation-transporting ATPase, ATP-binding domain N"/>
    <property type="match status" value="1"/>
</dbReference>
<evidence type="ECO:0000256" key="17">
    <source>
        <dbReference type="RuleBase" id="RU361146"/>
    </source>
</evidence>
<keyword evidence="4 17" id="KW-0109">Calcium transport</keyword>
<keyword evidence="12" id="KW-1278">Translocase</keyword>
<keyword evidence="5 17" id="KW-0812">Transmembrane</keyword>
<dbReference type="InterPro" id="IPR001757">
    <property type="entry name" value="P_typ_ATPase"/>
</dbReference>
<dbReference type="Pfam" id="PF00689">
    <property type="entry name" value="Cation_ATPase_C"/>
    <property type="match status" value="1"/>
</dbReference>
<dbReference type="InterPro" id="IPR059000">
    <property type="entry name" value="ATPase_P-type_domA"/>
</dbReference>
<feature type="domain" description="Cation-transporting P-type ATPase N-terminal" evidence="18">
    <location>
        <begin position="201"/>
        <end position="273"/>
    </location>
</feature>
<dbReference type="GO" id="GO:0005524">
    <property type="term" value="F:ATP binding"/>
    <property type="evidence" value="ECO:0007669"/>
    <property type="project" value="UniProtKB-KW"/>
</dbReference>
<feature type="transmembrane region" description="Helical" evidence="17">
    <location>
        <begin position="256"/>
        <end position="275"/>
    </location>
</feature>
<comment type="caution">
    <text evidence="19">The sequence shown here is derived from an EMBL/GenBank/DDBJ whole genome shotgun (WGS) entry which is preliminary data.</text>
</comment>
<dbReference type="InterPro" id="IPR023214">
    <property type="entry name" value="HAD_sf"/>
</dbReference>
<comment type="caution">
    <text evidence="17">Lacks conserved residue(s) required for the propagation of feature annotation.</text>
</comment>
<organism evidence="19 20">
    <name type="scientific">Camellia sinensis var. sinensis</name>
    <name type="common">China tea</name>
    <dbReference type="NCBI Taxonomy" id="542762"/>
    <lineage>
        <taxon>Eukaryota</taxon>
        <taxon>Viridiplantae</taxon>
        <taxon>Streptophyta</taxon>
        <taxon>Embryophyta</taxon>
        <taxon>Tracheophyta</taxon>
        <taxon>Spermatophyta</taxon>
        <taxon>Magnoliopsida</taxon>
        <taxon>eudicotyledons</taxon>
        <taxon>Gunneridae</taxon>
        <taxon>Pentapetalae</taxon>
        <taxon>asterids</taxon>
        <taxon>Ericales</taxon>
        <taxon>Theaceae</taxon>
        <taxon>Camellia</taxon>
    </lineage>
</organism>
<dbReference type="InterPro" id="IPR036412">
    <property type="entry name" value="HAD-like_sf"/>
</dbReference>
<dbReference type="InterPro" id="IPR004014">
    <property type="entry name" value="ATPase_P-typ_cation-transptr_N"/>
</dbReference>
<reference evidence="19 20" key="1">
    <citation type="journal article" date="2018" name="Proc. Natl. Acad. Sci. U.S.A.">
        <title>Draft genome sequence of Camellia sinensis var. sinensis provides insights into the evolution of the tea genome and tea quality.</title>
        <authorList>
            <person name="Wei C."/>
            <person name="Yang H."/>
            <person name="Wang S."/>
            <person name="Zhao J."/>
            <person name="Liu C."/>
            <person name="Gao L."/>
            <person name="Xia E."/>
            <person name="Lu Y."/>
            <person name="Tai Y."/>
            <person name="She G."/>
            <person name="Sun J."/>
            <person name="Cao H."/>
            <person name="Tong W."/>
            <person name="Gao Q."/>
            <person name="Li Y."/>
            <person name="Deng W."/>
            <person name="Jiang X."/>
            <person name="Wang W."/>
            <person name="Chen Q."/>
            <person name="Zhang S."/>
            <person name="Li H."/>
            <person name="Wu J."/>
            <person name="Wang P."/>
            <person name="Li P."/>
            <person name="Shi C."/>
            <person name="Zheng F."/>
            <person name="Jian J."/>
            <person name="Huang B."/>
            <person name="Shan D."/>
            <person name="Shi M."/>
            <person name="Fang C."/>
            <person name="Yue Y."/>
            <person name="Li F."/>
            <person name="Li D."/>
            <person name="Wei S."/>
            <person name="Han B."/>
            <person name="Jiang C."/>
            <person name="Yin Y."/>
            <person name="Xia T."/>
            <person name="Zhang Z."/>
            <person name="Bennetzen J.L."/>
            <person name="Zhao S."/>
            <person name="Wan X."/>
        </authorList>
    </citation>
    <scope>NUCLEOTIDE SEQUENCE [LARGE SCALE GENOMIC DNA]</scope>
    <source>
        <strain evidence="20">cv. Shuchazao</strain>
        <tissue evidence="19">Leaf</tissue>
    </source>
</reference>
<keyword evidence="15 17" id="KW-0472">Membrane</keyword>
<dbReference type="SMART" id="SM00831">
    <property type="entry name" value="Cation_ATPase_N"/>
    <property type="match status" value="1"/>
</dbReference>
<dbReference type="FunFam" id="1.20.1110.10:FF:000039">
    <property type="entry name" value="Calcium-transporting ATPase"/>
    <property type="match status" value="1"/>
</dbReference>
<dbReference type="InterPro" id="IPR023299">
    <property type="entry name" value="ATPase_P-typ_cyto_dom_N"/>
</dbReference>
<evidence type="ECO:0000256" key="2">
    <source>
        <dbReference type="ARBA" id="ARBA00006124"/>
    </source>
</evidence>
<dbReference type="PANTHER" id="PTHR24093:SF462">
    <property type="entry name" value="CALCIUM-TRANSPORTING ATPASE 11, PLASMA MEMBRANE-TYPE-RELATED"/>
    <property type="match status" value="1"/>
</dbReference>
<evidence type="ECO:0000313" key="20">
    <source>
        <dbReference type="Proteomes" id="UP000306102"/>
    </source>
</evidence>
<dbReference type="NCBIfam" id="TIGR01517">
    <property type="entry name" value="ATPase-IIB_Ca"/>
    <property type="match status" value="1"/>
</dbReference>
<dbReference type="InterPro" id="IPR023298">
    <property type="entry name" value="ATPase_P-typ_TM_dom_sf"/>
</dbReference>
<evidence type="ECO:0000256" key="14">
    <source>
        <dbReference type="ARBA" id="ARBA00023065"/>
    </source>
</evidence>
<keyword evidence="11" id="KW-0112">Calmodulin-binding</keyword>
<dbReference type="SUPFAM" id="SSF81665">
    <property type="entry name" value="Calcium ATPase, transmembrane domain M"/>
    <property type="match status" value="1"/>
</dbReference>
<dbReference type="Pfam" id="PF00122">
    <property type="entry name" value="E1-E2_ATPase"/>
    <property type="match status" value="1"/>
</dbReference>
<gene>
    <name evidence="19" type="ORF">TEA_008647</name>
</gene>
<name>A0A4S4F4Q9_CAMSN</name>
<dbReference type="InterPro" id="IPR006408">
    <property type="entry name" value="P-type_ATPase_IIB"/>
</dbReference>
<dbReference type="SUPFAM" id="SSF56784">
    <property type="entry name" value="HAD-like"/>
    <property type="match status" value="1"/>
</dbReference>
<dbReference type="PANTHER" id="PTHR24093">
    <property type="entry name" value="CATION TRANSPORTING ATPASE"/>
    <property type="match status" value="1"/>
</dbReference>
<evidence type="ECO:0000256" key="1">
    <source>
        <dbReference type="ARBA" id="ARBA00004141"/>
    </source>
</evidence>
<evidence type="ECO:0000256" key="9">
    <source>
        <dbReference type="ARBA" id="ARBA00022840"/>
    </source>
</evidence>
<comment type="function">
    <text evidence="17">Catalyzes the hydrolysis of ATP coupled with the transport of calcium.</text>
</comment>
<sequence length="1095" mass="120879">MESLLKDFDIPAKNPSEEAQRRWRCAVTVVKNRRRRFRMIVDLAKKSEAKTKLLKIQNPSEEAQRRWRCAVTVVKNRRRRFRMIVDLAKKSEAKTKLLKIQNPSEGAQRRWRCAVTVVKNRRRRFRMIVDLAKKSEAKTKLLKIQEHLKTLIYVQQAAIRFLDGVGQGDELSKEAREAGFRIHPNQLASVVRSHDTKGLELFKGVEGVAKKVNVSLDEGVKLSDIPIREKIYGFNRYTDQPSRGFWMFVWEALQDITLIILMVCAVVSIVVGLATEGWPKGMYDGLGIILSIFLVVMVTAVSDYKQSLQFKDLDKEKKKIIVQVTRDGYRQKVSIFDLVVGDVVHLSIGDQVPADGIFISGYSLLIDESSLSGESEPVNIHKEKPFLLAGTKVQDGSGKMLVTTVGMRTEWGKLMETLSEGGEDETPLQVKLNGVATIIGKIGLGFAVLTFVVLIVRFLVEKALHNEFTHWSSSDALALLDYFAIAVTIIVVAVPEGLPLAVTLSLAFAMKKLMNNRALVRHLAACETMGSATCICTDKTGTLTTNRMVVDKIWICGEAKEIKGSGGRDILSSDISENVITTLLQGIFQNTGSEVVKGKDGKNSILGTPTESALLEYGLLLDGDFDAQRRDYKMLKIEPFNSVKKTMSVLVALPDGGLRAFCKGASEIILKMCDKIVNSSGEPVHMSEEQTRDATNVINSFASEALRTLCLAYKDIDGDFNENSSIPDSGYTLIAVVGIKDPVRPGVKEAVRTCLAAGITVRMVTGDNINTAKAIARECGILTEGGLAIEGPDFRSKSPEELEHIIPRIQVMARSLPLDKHKLVTHLRNMFEVVAVTGDGTNDAPALHEADIGLAMGIAGTEVAKENADVIILDDNFKTIVNVAKWGRAVYINIQKFVQFQLTVNVVALVINFVSACISGSAPLTAVQLLWVNLIMDTLGALALATEPPSDGLMNRPPVGRGVSFITNAMWRNIIGQSIYQLAVLGTFNFDGKNLLRLESSDATDVLNTFIFNTFVFCQPFDIEKIKRLSCMFNSWVFIAVMVSTVTFQVNYMPFPVEMQLPSTMIVMVAPRAPDLGLKMERNASHLANGNVLRS</sequence>
<evidence type="ECO:0000256" key="3">
    <source>
        <dbReference type="ARBA" id="ARBA00022448"/>
    </source>
</evidence>
<feature type="transmembrane region" description="Helical" evidence="17">
    <location>
        <begin position="438"/>
        <end position="460"/>
    </location>
</feature>
<dbReference type="PRINTS" id="PR00119">
    <property type="entry name" value="CATATPASE"/>
</dbReference>
<dbReference type="NCBIfam" id="TIGR01494">
    <property type="entry name" value="ATPase_P-type"/>
    <property type="match status" value="3"/>
</dbReference>
<dbReference type="InterPro" id="IPR006068">
    <property type="entry name" value="ATPase_P-typ_cation-transptr_C"/>
</dbReference>
<keyword evidence="13 17" id="KW-1133">Transmembrane helix</keyword>
<evidence type="ECO:0000256" key="6">
    <source>
        <dbReference type="ARBA" id="ARBA00022723"/>
    </source>
</evidence>
<dbReference type="SFLD" id="SFLDF00027">
    <property type="entry name" value="p-type_atpase"/>
    <property type="match status" value="1"/>
</dbReference>
<dbReference type="GO" id="GO:0016887">
    <property type="term" value="F:ATP hydrolysis activity"/>
    <property type="evidence" value="ECO:0007669"/>
    <property type="project" value="InterPro"/>
</dbReference>
<dbReference type="GO" id="GO:0005388">
    <property type="term" value="F:P-type calcium transporter activity"/>
    <property type="evidence" value="ECO:0007669"/>
    <property type="project" value="UniProtKB-EC"/>
</dbReference>
<dbReference type="GO" id="GO:0005516">
    <property type="term" value="F:calmodulin binding"/>
    <property type="evidence" value="ECO:0007669"/>
    <property type="project" value="UniProtKB-KW"/>
</dbReference>
<dbReference type="GO" id="GO:0005886">
    <property type="term" value="C:plasma membrane"/>
    <property type="evidence" value="ECO:0007669"/>
    <property type="project" value="TreeGrafter"/>
</dbReference>
<evidence type="ECO:0000256" key="4">
    <source>
        <dbReference type="ARBA" id="ARBA00022568"/>
    </source>
</evidence>
<dbReference type="InterPro" id="IPR008250">
    <property type="entry name" value="ATPase_P-typ_transduc_dom_A_sf"/>
</dbReference>
<keyword evidence="14 17" id="KW-0406">Ion transport</keyword>
<keyword evidence="6" id="KW-0479">Metal-binding</keyword>
<evidence type="ECO:0000256" key="16">
    <source>
        <dbReference type="ARBA" id="ARBA00048694"/>
    </source>
</evidence>
<dbReference type="FunFam" id="3.40.1110.10:FF:000011">
    <property type="entry name" value="Calcium-transporting ATPase"/>
    <property type="match status" value="1"/>
</dbReference>
<keyword evidence="3 17" id="KW-0813">Transport</keyword>
<dbReference type="Pfam" id="PF00690">
    <property type="entry name" value="Cation_ATPase_N"/>
    <property type="match status" value="1"/>
</dbReference>
<dbReference type="Gene3D" id="3.40.1110.10">
    <property type="entry name" value="Calcium-transporting ATPase, cytoplasmic domain N"/>
    <property type="match status" value="1"/>
</dbReference>
<keyword evidence="9 17" id="KW-0067">ATP-binding</keyword>
<protein>
    <recommendedName>
        <fullName evidence="17">Calcium-transporting ATPase</fullName>
        <ecNumber evidence="17">7.2.2.10</ecNumber>
    </recommendedName>
</protein>
<evidence type="ECO:0000256" key="15">
    <source>
        <dbReference type="ARBA" id="ARBA00023136"/>
    </source>
</evidence>
<feature type="transmembrane region" description="Helical" evidence="17">
    <location>
        <begin position="281"/>
        <end position="301"/>
    </location>
</feature>
<evidence type="ECO:0000256" key="11">
    <source>
        <dbReference type="ARBA" id="ARBA00022860"/>
    </source>
</evidence>
<evidence type="ECO:0000256" key="8">
    <source>
        <dbReference type="ARBA" id="ARBA00022837"/>
    </source>
</evidence>
<evidence type="ECO:0000256" key="10">
    <source>
        <dbReference type="ARBA" id="ARBA00022842"/>
    </source>
</evidence>
<dbReference type="FunFam" id="1.20.1110.10:FF:000036">
    <property type="entry name" value="Calcium-transporting ATPase"/>
    <property type="match status" value="1"/>
</dbReference>
<dbReference type="Pfam" id="PF13246">
    <property type="entry name" value="Cation_ATPase"/>
    <property type="match status" value="1"/>
</dbReference>
<dbReference type="EC" id="7.2.2.10" evidence="17"/>
<evidence type="ECO:0000259" key="18">
    <source>
        <dbReference type="SMART" id="SM00831"/>
    </source>
</evidence>
<dbReference type="InterPro" id="IPR018303">
    <property type="entry name" value="ATPase_P-typ_P_site"/>
</dbReference>
<proteinExistence type="inferred from homology"/>
<dbReference type="PROSITE" id="PS00154">
    <property type="entry name" value="ATPASE_E1_E2"/>
    <property type="match status" value="1"/>
</dbReference>
<feature type="transmembrane region" description="Helical" evidence="17">
    <location>
        <begin position="480"/>
        <end position="509"/>
    </location>
</feature>
<keyword evidence="8 17" id="KW-0106">Calcium</keyword>
<evidence type="ECO:0000256" key="5">
    <source>
        <dbReference type="ARBA" id="ARBA00022692"/>
    </source>
</evidence>
<dbReference type="PRINTS" id="PR00120">
    <property type="entry name" value="HATPASE"/>
</dbReference>
<feature type="transmembrane region" description="Helical" evidence="17">
    <location>
        <begin position="1033"/>
        <end position="1052"/>
    </location>
</feature>
<dbReference type="CDD" id="cd02081">
    <property type="entry name" value="P-type_ATPase_Ca_PMCA-like"/>
    <property type="match status" value="1"/>
</dbReference>
<dbReference type="Proteomes" id="UP000306102">
    <property type="component" value="Unassembled WGS sequence"/>
</dbReference>
<dbReference type="Gene3D" id="1.20.5.170">
    <property type="match status" value="3"/>
</dbReference>
<dbReference type="FunFam" id="3.40.50.1000:FF:000011">
    <property type="entry name" value="Calcium-transporting ATPase"/>
    <property type="match status" value="1"/>
</dbReference>
<dbReference type="EMBL" id="SDRB02000124">
    <property type="protein sequence ID" value="THG23825.1"/>
    <property type="molecule type" value="Genomic_DNA"/>
</dbReference>
<dbReference type="SFLD" id="SFLDG00002">
    <property type="entry name" value="C1.7:_P-type_atpase_like"/>
    <property type="match status" value="1"/>
</dbReference>
<evidence type="ECO:0000256" key="12">
    <source>
        <dbReference type="ARBA" id="ARBA00022967"/>
    </source>
</evidence>
<dbReference type="SFLD" id="SFLDS00003">
    <property type="entry name" value="Haloacid_Dehalogenase"/>
    <property type="match status" value="1"/>
</dbReference>
<dbReference type="AlphaFoldDB" id="A0A4S4F4Q9"/>
<dbReference type="FunFam" id="2.70.150.10:FF:000006">
    <property type="entry name" value="Calcium-transporting ATPase"/>
    <property type="match status" value="1"/>
</dbReference>
<accession>A0A4S4F4Q9</accession>
<dbReference type="InterPro" id="IPR024750">
    <property type="entry name" value="Ca_ATPase_N_dom"/>
</dbReference>
<evidence type="ECO:0000256" key="13">
    <source>
        <dbReference type="ARBA" id="ARBA00022989"/>
    </source>
</evidence>
<evidence type="ECO:0000256" key="7">
    <source>
        <dbReference type="ARBA" id="ARBA00022741"/>
    </source>
</evidence>
<dbReference type="InterPro" id="IPR044492">
    <property type="entry name" value="P_typ_ATPase_HD_dom"/>
</dbReference>
<evidence type="ECO:0000313" key="19">
    <source>
        <dbReference type="EMBL" id="THG23825.1"/>
    </source>
</evidence>
<dbReference type="Gene3D" id="2.70.150.10">
    <property type="entry name" value="Calcium-transporting ATPase, cytoplasmic transduction domain A"/>
    <property type="match status" value="1"/>
</dbReference>
<keyword evidence="20" id="KW-1185">Reference proteome</keyword>
<dbReference type="Gene3D" id="3.40.50.1000">
    <property type="entry name" value="HAD superfamily/HAD-like"/>
    <property type="match status" value="1"/>
</dbReference>
<dbReference type="GO" id="GO:0046872">
    <property type="term" value="F:metal ion binding"/>
    <property type="evidence" value="ECO:0007669"/>
    <property type="project" value="UniProtKB-KW"/>
</dbReference>
<comment type="similarity">
    <text evidence="2 17">Belongs to the cation transport ATPase (P-type) (TC 3.A.3) family. Type IIB subfamily.</text>
</comment>
<dbReference type="STRING" id="542762.A0A4S4F4Q9"/>
<keyword evidence="10" id="KW-0460">Magnesium</keyword>
<dbReference type="Gene3D" id="1.20.1110.10">
    <property type="entry name" value="Calcium-transporting ATPase, transmembrane domain"/>
    <property type="match status" value="1"/>
</dbReference>
<comment type="catalytic activity">
    <reaction evidence="16 17">
        <text>Ca(2+)(in) + ATP + H2O = Ca(2+)(out) + ADP + phosphate + H(+)</text>
        <dbReference type="Rhea" id="RHEA:18105"/>
        <dbReference type="ChEBI" id="CHEBI:15377"/>
        <dbReference type="ChEBI" id="CHEBI:15378"/>
        <dbReference type="ChEBI" id="CHEBI:29108"/>
        <dbReference type="ChEBI" id="CHEBI:30616"/>
        <dbReference type="ChEBI" id="CHEBI:43474"/>
        <dbReference type="ChEBI" id="CHEBI:456216"/>
        <dbReference type="EC" id="7.2.2.10"/>
    </reaction>
</comment>
<dbReference type="FunFam" id="1.20.5.170:FF:000026">
    <property type="entry name" value="Calcium-transporting ATPase"/>
    <property type="match status" value="1"/>
</dbReference>
<keyword evidence="7 17" id="KW-0547">Nucleotide-binding</keyword>
<comment type="subcellular location">
    <subcellularLocation>
        <location evidence="1 17">Membrane</location>
        <topology evidence="1 17">Multi-pass membrane protein</topology>
    </subcellularLocation>
</comment>
<dbReference type="SUPFAM" id="SSF81653">
    <property type="entry name" value="Calcium ATPase, transduction domain A"/>
    <property type="match status" value="1"/>
</dbReference>
<dbReference type="Pfam" id="PF12515">
    <property type="entry name" value="CaATP_NAI"/>
    <property type="match status" value="3"/>
</dbReference>